<protein>
    <submittedName>
        <fullName evidence="2">Uncharacterized protein</fullName>
    </submittedName>
</protein>
<accession>A0A6J5RLI9</accession>
<dbReference type="EMBL" id="LR797224">
    <property type="protein sequence ID" value="CAB4195136.1"/>
    <property type="molecule type" value="Genomic_DNA"/>
</dbReference>
<name>A0A6J5RLI9_9CAUD</name>
<organism evidence="2">
    <name type="scientific">uncultured Caudovirales phage</name>
    <dbReference type="NCBI Taxonomy" id="2100421"/>
    <lineage>
        <taxon>Viruses</taxon>
        <taxon>Duplodnaviria</taxon>
        <taxon>Heunggongvirae</taxon>
        <taxon>Uroviricota</taxon>
        <taxon>Caudoviricetes</taxon>
        <taxon>Peduoviridae</taxon>
        <taxon>Maltschvirus</taxon>
        <taxon>Maltschvirus maltsch</taxon>
    </lineage>
</organism>
<sequence>MTKWKPNEMMLPDDWETFYNVTDDGLVMICEEFGGGLWIVTGDDPDGTGDLLYRLWFVSEDVEELPSKEIREVVFEGVEPSYSECVMTISKFLEKANGEQGDATEDDLVSPQPPSIPFTPKSAPPEGVMIVEPTAEAIAEALGITGKSKG</sequence>
<proteinExistence type="predicted"/>
<reference evidence="2" key="1">
    <citation type="submission" date="2020-05" db="EMBL/GenBank/DDBJ databases">
        <authorList>
            <person name="Chiriac C."/>
            <person name="Salcher M."/>
            <person name="Ghai R."/>
            <person name="Kavagutti S V."/>
        </authorList>
    </citation>
    <scope>NUCLEOTIDE SEQUENCE</scope>
</reference>
<evidence type="ECO:0000256" key="1">
    <source>
        <dbReference type="SAM" id="MobiDB-lite"/>
    </source>
</evidence>
<evidence type="ECO:0000313" key="2">
    <source>
        <dbReference type="EMBL" id="CAB4195136.1"/>
    </source>
</evidence>
<gene>
    <name evidence="2" type="ORF">UFOVP1279_58</name>
</gene>
<feature type="region of interest" description="Disordered" evidence="1">
    <location>
        <begin position="97"/>
        <end position="126"/>
    </location>
</feature>